<dbReference type="EMBL" id="JASITI010000007">
    <property type="protein sequence ID" value="MDK9495576.1"/>
    <property type="molecule type" value="Genomic_DNA"/>
</dbReference>
<comment type="caution">
    <text evidence="1">The sequence shown here is derived from an EMBL/GenBank/DDBJ whole genome shotgun (WGS) entry which is preliminary data.</text>
</comment>
<gene>
    <name evidence="1" type="ORF">QEZ40_006603</name>
</gene>
<evidence type="ECO:0000313" key="2">
    <source>
        <dbReference type="Proteomes" id="UP001223390"/>
    </source>
</evidence>
<protein>
    <submittedName>
        <fullName evidence="1">Uncharacterized protein</fullName>
    </submittedName>
</protein>
<accession>A0ABT7GQN7</accession>
<reference evidence="1 2" key="1">
    <citation type="submission" date="2023-05" db="EMBL/GenBank/DDBJ databases">
        <title>Sequencing and Assembly of Streptomyces sp. NP73.</title>
        <authorList>
            <person name="Konwar A.N."/>
            <person name="Saikia K."/>
            <person name="Thakur D."/>
        </authorList>
    </citation>
    <scope>NUCLEOTIDE SEQUENCE [LARGE SCALE GENOMIC DNA]</scope>
    <source>
        <strain evidence="1 2">NP73</strain>
    </source>
</reference>
<sequence>MKFTRGHRMRRWRRRRALARWTPRAVGRRALGRVTAWGLRLMGWSARLALRRVRRAVL</sequence>
<name>A0ABT7GQN7_9ACTN</name>
<proteinExistence type="predicted"/>
<organism evidence="1 2">
    <name type="scientific">Streptomyces katrae</name>
    <dbReference type="NCBI Taxonomy" id="68223"/>
    <lineage>
        <taxon>Bacteria</taxon>
        <taxon>Bacillati</taxon>
        <taxon>Actinomycetota</taxon>
        <taxon>Actinomycetes</taxon>
        <taxon>Kitasatosporales</taxon>
        <taxon>Streptomycetaceae</taxon>
        <taxon>Streptomyces</taxon>
    </lineage>
</organism>
<keyword evidence="2" id="KW-1185">Reference proteome</keyword>
<dbReference type="Proteomes" id="UP001223390">
    <property type="component" value="Unassembled WGS sequence"/>
</dbReference>
<evidence type="ECO:0000313" key="1">
    <source>
        <dbReference type="EMBL" id="MDK9495576.1"/>
    </source>
</evidence>
<dbReference type="RefSeq" id="WP_285341161.1">
    <property type="nucleotide sequence ID" value="NZ_JASITI010000007.1"/>
</dbReference>